<gene>
    <name evidence="3" type="ORF">ENF72_02750</name>
</gene>
<dbReference type="InterPro" id="IPR012341">
    <property type="entry name" value="6hp_glycosidase-like_sf"/>
</dbReference>
<sequence>MAVILSYNGAFAVTRQNGDMKDNYDGFYIFDTRFLKGVKLKLDKDCILIGSSQDGPRRAYSHFSIGDDVVLLRKREIKNNWAYREELQFYNTSRRKMNLRVEYIFKVPIEDIFEVRKFGGQRIRRRIKSSIGEGGEYSYTGKDKIKRNLRIKTNMRIEKGLAFAEITLEPLEKEVLYLEFIPQISKEGLKIFLTERPLVLPNVVSTNLTWLDRVFERAIEDLTALTAYTNYGMVSFAGIPYYACPFGRDSIITSWFLLPCYPQYAEGTLKFFAKIQGRQFNPINEEEPGKIPHEFRFGELSHSRKMPFAPYYGTVDATPLYVILAAEYLRWTGDRRLIEELKPNLTAAVEWILRRLREGGGYIRYEGGLLANQGWKDSKEGIPTEEGTPTKPPVALVEVQGYAYKALVDAASLNLTSLNPKMLEKEAKALKRRFNKDFWCNGFYALALDGDNVPSKVVSSNMGHLLFTGIAEHQKEIAERLFEEDMFSGWGIRTLSSNEKAYNPFSYHNGSIWPHDNAVIALGLASIGEREKAKALSEAIFKAAKFLPNSQLPELYSGLESEYPLLCPRANAPQAWSAASVFAFLTTLLGLKAEKELALSPLLPENLKFSVLIRFKGKPYLVESQNGEIVRFKEQNI</sequence>
<dbReference type="Proteomes" id="UP000886210">
    <property type="component" value="Unassembled WGS sequence"/>
</dbReference>
<dbReference type="Pfam" id="PF06202">
    <property type="entry name" value="GDE_C"/>
    <property type="match status" value="1"/>
</dbReference>
<dbReference type="InterPro" id="IPR008928">
    <property type="entry name" value="6-hairpin_glycosidase_sf"/>
</dbReference>
<dbReference type="EMBL" id="DQYG01000117">
    <property type="protein sequence ID" value="HDD31529.1"/>
    <property type="molecule type" value="Genomic_DNA"/>
</dbReference>
<proteinExistence type="predicted"/>
<accession>A0A7C0TZ37</accession>
<evidence type="ECO:0000259" key="1">
    <source>
        <dbReference type="Pfam" id="PF06202"/>
    </source>
</evidence>
<name>A0A7C0TZ37_THELI</name>
<feature type="domain" description="Glycogen debranching enzyme C-terminal" evidence="1">
    <location>
        <begin position="236"/>
        <end position="581"/>
    </location>
</feature>
<protein>
    <submittedName>
        <fullName evidence="3">Aminotransferase</fullName>
    </submittedName>
</protein>
<reference evidence="3" key="1">
    <citation type="journal article" date="2020" name="mSystems">
        <title>Genome- and Community-Level Interaction Insights into Carbon Utilization and Element Cycling Functions of Hydrothermarchaeota in Hydrothermal Sediment.</title>
        <authorList>
            <person name="Zhou Z."/>
            <person name="Liu Y."/>
            <person name="Xu W."/>
            <person name="Pan J."/>
            <person name="Luo Z.H."/>
            <person name="Li M."/>
        </authorList>
    </citation>
    <scope>NUCLEOTIDE SEQUENCE [LARGE SCALE GENOMIC DNA]</scope>
    <source>
        <strain evidence="3">HyVt-151</strain>
    </source>
</reference>
<feature type="domain" description="Putative glycogen debranching enzyme N-terminal" evidence="2">
    <location>
        <begin position="7"/>
        <end position="178"/>
    </location>
</feature>
<dbReference type="InterPro" id="IPR032856">
    <property type="entry name" value="GDE_N_bis"/>
</dbReference>
<organism evidence="3">
    <name type="scientific">Thermococcus litoralis</name>
    <dbReference type="NCBI Taxonomy" id="2265"/>
    <lineage>
        <taxon>Archaea</taxon>
        <taxon>Methanobacteriati</taxon>
        <taxon>Methanobacteriota</taxon>
        <taxon>Thermococci</taxon>
        <taxon>Thermococcales</taxon>
        <taxon>Thermococcaceae</taxon>
        <taxon>Thermococcus</taxon>
    </lineage>
</organism>
<keyword evidence="3" id="KW-0808">Transferase</keyword>
<dbReference type="InterPro" id="IPR032790">
    <property type="entry name" value="GDE_C"/>
</dbReference>
<evidence type="ECO:0000313" key="3">
    <source>
        <dbReference type="EMBL" id="HDD31529.1"/>
    </source>
</evidence>
<evidence type="ECO:0000259" key="2">
    <source>
        <dbReference type="Pfam" id="PF14742"/>
    </source>
</evidence>
<dbReference type="GO" id="GO:0005975">
    <property type="term" value="P:carbohydrate metabolic process"/>
    <property type="evidence" value="ECO:0007669"/>
    <property type="project" value="InterPro"/>
</dbReference>
<dbReference type="SUPFAM" id="SSF48208">
    <property type="entry name" value="Six-hairpin glycosidases"/>
    <property type="match status" value="1"/>
</dbReference>
<dbReference type="Pfam" id="PF14742">
    <property type="entry name" value="GDE_N_bis"/>
    <property type="match status" value="1"/>
</dbReference>
<dbReference type="AlphaFoldDB" id="A0A7C0TZ37"/>
<dbReference type="GO" id="GO:0008483">
    <property type="term" value="F:transaminase activity"/>
    <property type="evidence" value="ECO:0007669"/>
    <property type="project" value="UniProtKB-KW"/>
</dbReference>
<comment type="caution">
    <text evidence="3">The sequence shown here is derived from an EMBL/GenBank/DDBJ whole genome shotgun (WGS) entry which is preliminary data.</text>
</comment>
<dbReference type="Gene3D" id="1.50.10.10">
    <property type="match status" value="1"/>
</dbReference>
<keyword evidence="3" id="KW-0032">Aminotransferase</keyword>